<name>A0ABV3BQV5_9ACTN</name>
<proteinExistence type="predicted"/>
<evidence type="ECO:0000313" key="3">
    <source>
        <dbReference type="Proteomes" id="UP001551176"/>
    </source>
</evidence>
<protein>
    <submittedName>
        <fullName evidence="2">Uncharacterized protein</fullName>
    </submittedName>
</protein>
<organism evidence="2 3">
    <name type="scientific">Streptomyces atriruber</name>
    <dbReference type="NCBI Taxonomy" id="545121"/>
    <lineage>
        <taxon>Bacteria</taxon>
        <taxon>Bacillati</taxon>
        <taxon>Actinomycetota</taxon>
        <taxon>Actinomycetes</taxon>
        <taxon>Kitasatosporales</taxon>
        <taxon>Streptomycetaceae</taxon>
        <taxon>Streptomyces</taxon>
    </lineage>
</organism>
<evidence type="ECO:0000256" key="1">
    <source>
        <dbReference type="SAM" id="MobiDB-lite"/>
    </source>
</evidence>
<dbReference type="RefSeq" id="WP_359351862.1">
    <property type="nucleotide sequence ID" value="NZ_JBEYXV010000011.1"/>
</dbReference>
<reference evidence="2 3" key="1">
    <citation type="submission" date="2024-06" db="EMBL/GenBank/DDBJ databases">
        <title>The Natural Products Discovery Center: Release of the First 8490 Sequenced Strains for Exploring Actinobacteria Biosynthetic Diversity.</title>
        <authorList>
            <person name="Kalkreuter E."/>
            <person name="Kautsar S.A."/>
            <person name="Yang D."/>
            <person name="Bader C.D."/>
            <person name="Teijaro C.N."/>
            <person name="Fluegel L."/>
            <person name="Davis C.M."/>
            <person name="Simpson J.R."/>
            <person name="Lauterbach L."/>
            <person name="Steele A.D."/>
            <person name="Gui C."/>
            <person name="Meng S."/>
            <person name="Li G."/>
            <person name="Viehrig K."/>
            <person name="Ye F."/>
            <person name="Su P."/>
            <person name="Kiefer A.F."/>
            <person name="Nichols A."/>
            <person name="Cepeda A.J."/>
            <person name="Yan W."/>
            <person name="Fan B."/>
            <person name="Jiang Y."/>
            <person name="Adhikari A."/>
            <person name="Zheng C.-J."/>
            <person name="Schuster L."/>
            <person name="Cowan T.M."/>
            <person name="Smanski M.J."/>
            <person name="Chevrette M.G."/>
            <person name="De Carvalho L.P.S."/>
            <person name="Shen B."/>
        </authorList>
    </citation>
    <scope>NUCLEOTIDE SEQUENCE [LARGE SCALE GENOMIC DNA]</scope>
    <source>
        <strain evidence="2 3">NPDC046838</strain>
    </source>
</reference>
<dbReference type="Proteomes" id="UP001551176">
    <property type="component" value="Unassembled WGS sequence"/>
</dbReference>
<comment type="caution">
    <text evidence="2">The sequence shown here is derived from an EMBL/GenBank/DDBJ whole genome shotgun (WGS) entry which is preliminary data.</text>
</comment>
<keyword evidence="3" id="KW-1185">Reference proteome</keyword>
<dbReference type="EMBL" id="JBEYXV010000011">
    <property type="protein sequence ID" value="MEU6823410.1"/>
    <property type="molecule type" value="Genomic_DNA"/>
</dbReference>
<sequence length="146" mass="14566">MNGRQKLILGCVASGAGLLAVMAIGDLVTGGDLTRPTAAPTVTVTVTVTVTPKATATRTSEPKPEPKASPTPSPTATPTRSRPATGGGGDGDDDHRNGGGGGRPAVGFGRSCAPVGALATTLDGRPAKCFMGRDGHARWGYDSNRG</sequence>
<gene>
    <name evidence="2" type="ORF">ABZ921_22475</name>
</gene>
<feature type="region of interest" description="Disordered" evidence="1">
    <location>
        <begin position="51"/>
        <end position="111"/>
    </location>
</feature>
<accession>A0ABV3BQV5</accession>
<evidence type="ECO:0000313" key="2">
    <source>
        <dbReference type="EMBL" id="MEU6823410.1"/>
    </source>
</evidence>